<reference evidence="13" key="1">
    <citation type="submission" date="2006-10" db="EMBL/GenBank/DDBJ databases">
        <authorList>
            <person name="Amadeo P."/>
            <person name="Zhao Q."/>
            <person name="Wortman J."/>
            <person name="Fraser-Liggett C."/>
            <person name="Carlton J."/>
        </authorList>
    </citation>
    <scope>NUCLEOTIDE SEQUENCE</scope>
    <source>
        <strain evidence="13">G3</strain>
    </source>
</reference>
<dbReference type="Proteomes" id="UP000001542">
    <property type="component" value="Unassembled WGS sequence"/>
</dbReference>
<dbReference type="SMART" id="SM00220">
    <property type="entry name" value="S_TKc"/>
    <property type="match status" value="1"/>
</dbReference>
<dbReference type="CDD" id="cd14003">
    <property type="entry name" value="STKc_AMPK-like"/>
    <property type="match status" value="1"/>
</dbReference>
<feature type="active site" description="Proton acceptor" evidence="6">
    <location>
        <position position="143"/>
    </location>
</feature>
<dbReference type="Gene3D" id="1.10.510.10">
    <property type="entry name" value="Transferase(Phosphotransferase) domain 1"/>
    <property type="match status" value="1"/>
</dbReference>
<reference evidence="13" key="2">
    <citation type="journal article" date="2007" name="Science">
        <title>Draft genome sequence of the sexually transmitted pathogen Trichomonas vaginalis.</title>
        <authorList>
            <person name="Carlton J.M."/>
            <person name="Hirt R.P."/>
            <person name="Silva J.C."/>
            <person name="Delcher A.L."/>
            <person name="Schatz M."/>
            <person name="Zhao Q."/>
            <person name="Wortman J.R."/>
            <person name="Bidwell S.L."/>
            <person name="Alsmark U.C.M."/>
            <person name="Besteiro S."/>
            <person name="Sicheritz-Ponten T."/>
            <person name="Noel C.J."/>
            <person name="Dacks J.B."/>
            <person name="Foster P.G."/>
            <person name="Simillion C."/>
            <person name="Van de Peer Y."/>
            <person name="Miranda-Saavedra D."/>
            <person name="Barton G.J."/>
            <person name="Westrop G.D."/>
            <person name="Mueller S."/>
            <person name="Dessi D."/>
            <person name="Fiori P.L."/>
            <person name="Ren Q."/>
            <person name="Paulsen I."/>
            <person name="Zhang H."/>
            <person name="Bastida-Corcuera F.D."/>
            <person name="Simoes-Barbosa A."/>
            <person name="Brown M.T."/>
            <person name="Hayes R.D."/>
            <person name="Mukherjee M."/>
            <person name="Okumura C.Y."/>
            <person name="Schneider R."/>
            <person name="Smith A.J."/>
            <person name="Vanacova S."/>
            <person name="Villalvazo M."/>
            <person name="Haas B.J."/>
            <person name="Pertea M."/>
            <person name="Feldblyum T.V."/>
            <person name="Utterback T.R."/>
            <person name="Shu C.L."/>
            <person name="Osoegawa K."/>
            <person name="de Jong P.J."/>
            <person name="Hrdy I."/>
            <person name="Horvathova L."/>
            <person name="Zubacova Z."/>
            <person name="Dolezal P."/>
            <person name="Malik S.B."/>
            <person name="Logsdon J.M. Jr."/>
            <person name="Henze K."/>
            <person name="Gupta A."/>
            <person name="Wang C.C."/>
            <person name="Dunne R.L."/>
            <person name="Upcroft J.A."/>
            <person name="Upcroft P."/>
            <person name="White O."/>
            <person name="Salzberg S.L."/>
            <person name="Tang P."/>
            <person name="Chiu C.-H."/>
            <person name="Lee Y.-S."/>
            <person name="Embley T.M."/>
            <person name="Coombs G.H."/>
            <person name="Mottram J.C."/>
            <person name="Tachezy J."/>
            <person name="Fraser-Liggett C.M."/>
            <person name="Johnson P.J."/>
        </authorList>
    </citation>
    <scope>NUCLEOTIDE SEQUENCE [LARGE SCALE GENOMIC DNA]</scope>
    <source>
        <strain evidence="13">G3</strain>
    </source>
</reference>
<dbReference type="PROSITE" id="PS00108">
    <property type="entry name" value="PROTEIN_KINASE_ST"/>
    <property type="match status" value="1"/>
</dbReference>
<dbReference type="Pfam" id="PF00069">
    <property type="entry name" value="Pkinase"/>
    <property type="match status" value="1"/>
</dbReference>
<dbReference type="EMBL" id="DS113288">
    <property type="protein sequence ID" value="EAY13289.1"/>
    <property type="molecule type" value="Genomic_DNA"/>
</dbReference>
<dbReference type="PROSITE" id="PS00107">
    <property type="entry name" value="PROTEIN_KINASE_ATP"/>
    <property type="match status" value="1"/>
</dbReference>
<dbReference type="KEGG" id="tva:4771265"/>
<evidence type="ECO:0000256" key="1">
    <source>
        <dbReference type="ARBA" id="ARBA00022527"/>
    </source>
</evidence>
<dbReference type="AlphaFoldDB" id="A2E275"/>
<protein>
    <submittedName>
        <fullName evidence="13">CAMK family protein kinase</fullName>
    </submittedName>
</protein>
<evidence type="ECO:0000256" key="10">
    <source>
        <dbReference type="RuleBase" id="RU000304"/>
    </source>
</evidence>
<feature type="binding site" evidence="7">
    <location>
        <begin position="97"/>
        <end position="99"/>
    </location>
    <ligand>
        <name>ATP</name>
        <dbReference type="ChEBI" id="CHEBI:30616"/>
    </ligand>
</feature>
<proteinExistence type="inferred from homology"/>
<dbReference type="PANTHER" id="PTHR24350">
    <property type="entry name" value="SERINE/THREONINE-PROTEIN KINASE IAL-RELATED"/>
    <property type="match status" value="1"/>
</dbReference>
<feature type="binding site" evidence="7">
    <location>
        <position position="161"/>
    </location>
    <ligand>
        <name>ATP</name>
        <dbReference type="ChEBI" id="CHEBI:30616"/>
    </ligand>
</feature>
<dbReference type="GO" id="GO:0004674">
    <property type="term" value="F:protein serine/threonine kinase activity"/>
    <property type="evidence" value="ECO:0000318"/>
    <property type="project" value="GO_Central"/>
</dbReference>
<evidence type="ECO:0000256" key="4">
    <source>
        <dbReference type="ARBA" id="ARBA00022777"/>
    </source>
</evidence>
<dbReference type="InterPro" id="IPR017441">
    <property type="entry name" value="Protein_kinase_ATP_BS"/>
</dbReference>
<dbReference type="VEuPathDB" id="TrichDB:TVAG_464230"/>
<keyword evidence="2" id="KW-0808">Transferase</keyword>
<dbReference type="RefSeq" id="XP_001325512.1">
    <property type="nucleotide sequence ID" value="XM_001325477.1"/>
</dbReference>
<gene>
    <name evidence="13" type="ORF">TVAG_464230</name>
</gene>
<dbReference type="PROSITE" id="PS50011">
    <property type="entry name" value="PROTEIN_KINASE_DOM"/>
    <property type="match status" value="1"/>
</dbReference>
<accession>A2E275</accession>
<evidence type="ECO:0000313" key="13">
    <source>
        <dbReference type="EMBL" id="EAY13289.1"/>
    </source>
</evidence>
<dbReference type="InterPro" id="IPR011009">
    <property type="entry name" value="Kinase-like_dom_sf"/>
</dbReference>
<organism evidence="13 14">
    <name type="scientific">Trichomonas vaginalis (strain ATCC PRA-98 / G3)</name>
    <dbReference type="NCBI Taxonomy" id="412133"/>
    <lineage>
        <taxon>Eukaryota</taxon>
        <taxon>Metamonada</taxon>
        <taxon>Parabasalia</taxon>
        <taxon>Trichomonadida</taxon>
        <taxon>Trichomonadidae</taxon>
        <taxon>Trichomonas</taxon>
    </lineage>
</organism>
<feature type="region of interest" description="Disordered" evidence="11">
    <location>
        <begin position="382"/>
        <end position="415"/>
    </location>
</feature>
<dbReference type="InterPro" id="IPR008271">
    <property type="entry name" value="Ser/Thr_kinase_AS"/>
</dbReference>
<feature type="domain" description="Protein kinase" evidence="12">
    <location>
        <begin position="20"/>
        <end position="270"/>
    </location>
</feature>
<dbReference type="InterPro" id="IPR000719">
    <property type="entry name" value="Prot_kinase_dom"/>
</dbReference>
<sequence>MTESPAEGSSTNEPLVINDFEILEEIGSGGFSRVHLAKHQKTGTYAAVKIVNLPALQEGEFVGIMREISVFMQVDHPNICSLYNLTVYKNQLYFFMECAPGGTLLSMVNQKKGLKEPEAQKLFIQLYSAVRHLHTMHFLVHRDLKLENVLLDANGNVKLTDFGLSSTNYCNKMRTIVGTPGFSAPEVLAGADYDEKCDVWSLGVCLYAMLTAMLPFTPQNTNPRQLIEEATKLTFPPSFTPAVQDLLKRMFEVRPSNRMTLIQLQNHPWLRGLSQIRNVTPHPIVFYNVPKIQDIAKFKRKPWKPVQAVLDKCTELGYNSEDITKDLEEGQINENTTAYFCLLYPLTEKPCFSQPKSQTVCAGSKKRVVTEKKMGSATMLGRMSPGRTNSSTLKSGAKAVVGPRKNLSSHHNHGL</sequence>
<dbReference type="InParanoid" id="A2E275"/>
<evidence type="ECO:0000256" key="9">
    <source>
        <dbReference type="PROSITE-ProRule" id="PRU10141"/>
    </source>
</evidence>
<evidence type="ECO:0000256" key="2">
    <source>
        <dbReference type="ARBA" id="ARBA00022679"/>
    </source>
</evidence>
<evidence type="ECO:0000256" key="5">
    <source>
        <dbReference type="ARBA" id="ARBA00022840"/>
    </source>
</evidence>
<dbReference type="InterPro" id="IPR030616">
    <property type="entry name" value="Aur-like"/>
</dbReference>
<dbReference type="STRING" id="5722.A2E275"/>
<dbReference type="OrthoDB" id="193931at2759"/>
<keyword evidence="5 7" id="KW-0067">ATP-binding</keyword>
<dbReference type="FunFam" id="1.10.510.10:FF:001339">
    <property type="entry name" value="CAMK family protein kinase"/>
    <property type="match status" value="1"/>
</dbReference>
<keyword evidence="4 13" id="KW-0418">Kinase</keyword>
<feature type="cross-link" description="Glycyl lysine isopeptide (Lys-Gly) (interchain with G-Cter in SUMO2)" evidence="8">
    <location>
        <position position="145"/>
    </location>
</feature>
<evidence type="ECO:0000256" key="3">
    <source>
        <dbReference type="ARBA" id="ARBA00022741"/>
    </source>
</evidence>
<dbReference type="SUPFAM" id="SSF56112">
    <property type="entry name" value="Protein kinase-like (PK-like)"/>
    <property type="match status" value="1"/>
</dbReference>
<dbReference type="eggNOG" id="KOG0586">
    <property type="taxonomic scope" value="Eukaryota"/>
</dbReference>
<dbReference type="VEuPathDB" id="TrichDB:TVAGG3_1048600"/>
<evidence type="ECO:0000313" key="14">
    <source>
        <dbReference type="Proteomes" id="UP000001542"/>
    </source>
</evidence>
<evidence type="ECO:0000256" key="6">
    <source>
        <dbReference type="PIRSR" id="PIRSR630616-1"/>
    </source>
</evidence>
<keyword evidence="14" id="KW-1185">Reference proteome</keyword>
<evidence type="ECO:0000256" key="8">
    <source>
        <dbReference type="PIRSR" id="PIRSR630616-3"/>
    </source>
</evidence>
<keyword evidence="1 10" id="KW-0723">Serine/threonine-protein kinase</keyword>
<keyword evidence="3 7" id="KW-0547">Nucleotide-binding</keyword>
<dbReference type="GO" id="GO:0051726">
    <property type="term" value="P:regulation of cell cycle"/>
    <property type="evidence" value="ECO:0000318"/>
    <property type="project" value="GO_Central"/>
</dbReference>
<feature type="binding site" evidence="7">
    <location>
        <begin position="147"/>
        <end position="148"/>
    </location>
    <ligand>
        <name>ATP</name>
        <dbReference type="ChEBI" id="CHEBI:30616"/>
    </ligand>
</feature>
<evidence type="ECO:0000256" key="11">
    <source>
        <dbReference type="SAM" id="MobiDB-lite"/>
    </source>
</evidence>
<name>A2E275_TRIV3</name>
<comment type="similarity">
    <text evidence="10">Belongs to the protein kinase superfamily.</text>
</comment>
<evidence type="ECO:0000259" key="12">
    <source>
        <dbReference type="PROSITE" id="PS50011"/>
    </source>
</evidence>
<feature type="binding site" evidence="7 9">
    <location>
        <position position="49"/>
    </location>
    <ligand>
        <name>ATP</name>
        <dbReference type="ChEBI" id="CHEBI:30616"/>
    </ligand>
</feature>
<dbReference type="SMR" id="A2E275"/>
<evidence type="ECO:0000256" key="7">
    <source>
        <dbReference type="PIRSR" id="PIRSR630616-2"/>
    </source>
</evidence>
<dbReference type="GO" id="GO:0005524">
    <property type="term" value="F:ATP binding"/>
    <property type="evidence" value="ECO:0007669"/>
    <property type="project" value="UniProtKB-UniRule"/>
</dbReference>